<evidence type="ECO:0000256" key="10">
    <source>
        <dbReference type="ARBA" id="ARBA00022840"/>
    </source>
</evidence>
<dbReference type="InterPro" id="IPR004358">
    <property type="entry name" value="Sig_transdc_His_kin-like_C"/>
</dbReference>
<dbReference type="InterPro" id="IPR003661">
    <property type="entry name" value="HisK_dim/P_dom"/>
</dbReference>
<dbReference type="AlphaFoldDB" id="A0A3S3R8Z6"/>
<dbReference type="InterPro" id="IPR003594">
    <property type="entry name" value="HATPase_dom"/>
</dbReference>
<dbReference type="Gene3D" id="3.30.565.10">
    <property type="entry name" value="Histidine kinase-like ATPase, C-terminal domain"/>
    <property type="match status" value="1"/>
</dbReference>
<evidence type="ECO:0000256" key="7">
    <source>
        <dbReference type="ARBA" id="ARBA00022692"/>
    </source>
</evidence>
<evidence type="ECO:0000313" key="18">
    <source>
        <dbReference type="Proteomes" id="UP000284120"/>
    </source>
</evidence>
<evidence type="ECO:0000256" key="6">
    <source>
        <dbReference type="ARBA" id="ARBA00022679"/>
    </source>
</evidence>
<dbReference type="PRINTS" id="PR00344">
    <property type="entry name" value="BCTRLSENSOR"/>
</dbReference>
<dbReference type="Gene3D" id="1.10.287.130">
    <property type="match status" value="1"/>
</dbReference>
<evidence type="ECO:0000256" key="9">
    <source>
        <dbReference type="ARBA" id="ARBA00022777"/>
    </source>
</evidence>
<gene>
    <name evidence="17" type="ORF">DPV69_04870</name>
</gene>
<evidence type="ECO:0000256" key="2">
    <source>
        <dbReference type="ARBA" id="ARBA00004651"/>
    </source>
</evidence>
<protein>
    <recommendedName>
        <fullName evidence="3">histidine kinase</fullName>
        <ecNumber evidence="3">2.7.13.3</ecNumber>
    </recommendedName>
</protein>
<keyword evidence="4" id="KW-1003">Cell membrane</keyword>
<dbReference type="Pfam" id="PF00512">
    <property type="entry name" value="HisKA"/>
    <property type="match status" value="1"/>
</dbReference>
<evidence type="ECO:0000256" key="5">
    <source>
        <dbReference type="ARBA" id="ARBA00022553"/>
    </source>
</evidence>
<evidence type="ECO:0000256" key="13">
    <source>
        <dbReference type="ARBA" id="ARBA00023136"/>
    </source>
</evidence>
<dbReference type="Gene3D" id="6.10.340.10">
    <property type="match status" value="1"/>
</dbReference>
<dbReference type="GO" id="GO:0000155">
    <property type="term" value="F:phosphorelay sensor kinase activity"/>
    <property type="evidence" value="ECO:0007669"/>
    <property type="project" value="InterPro"/>
</dbReference>
<dbReference type="InterPro" id="IPR036890">
    <property type="entry name" value="HATPase_C_sf"/>
</dbReference>
<dbReference type="PANTHER" id="PTHR45528">
    <property type="entry name" value="SENSOR HISTIDINE KINASE CPXA"/>
    <property type="match status" value="1"/>
</dbReference>
<sequence length="453" mass="51774">MKIKDRLALYFTLISTMVLLAVLFAVYFIFIKFLESDFYDRLNDRAFINAKLYLEADEISADSLKRVKIAYLESLNGEVVRIYDNHNRPRFIKDQQQFWTSEVINQVRKTGKVRFKEGMRQTVGVFYKDNQGDFVILASAIDQSTYSRIDKLRISMIATFFVIAVGLLLSSRWVANRILKPLNIFISDVKKIKSNNLDYRVQEGSNKDEINLLAQNFNQLMDHLEQAFILQKTFVANASHELRTPITSLLMEAEIALNQPRSTAEYQKALRSVIEDVDKMNATINSLLSLAQADLELGNLQADGIRIDELLWQLKTEWQRKNASKATLHVQMENLPSQSEKLTIIFNQPLLEIAFNNIIANAFKFSNQQDVVCILSANESGFEVAIRDQGVGIHQDDASKIYQPFYTSSKEDTPKGNGMGLYMAHKIITLAKGELSFTSTEQGTTFYIRFAYS</sequence>
<dbReference type="SMART" id="SM00304">
    <property type="entry name" value="HAMP"/>
    <property type="match status" value="1"/>
</dbReference>
<dbReference type="CDD" id="cd00082">
    <property type="entry name" value="HisKA"/>
    <property type="match status" value="1"/>
</dbReference>
<dbReference type="GO" id="GO:0005524">
    <property type="term" value="F:ATP binding"/>
    <property type="evidence" value="ECO:0007669"/>
    <property type="project" value="UniProtKB-KW"/>
</dbReference>
<keyword evidence="10" id="KW-0067">ATP-binding</keyword>
<dbReference type="EMBL" id="SAYW01000001">
    <property type="protein sequence ID" value="RWU10673.1"/>
    <property type="molecule type" value="Genomic_DNA"/>
</dbReference>
<dbReference type="SUPFAM" id="SSF47384">
    <property type="entry name" value="Homodimeric domain of signal transducing histidine kinase"/>
    <property type="match status" value="1"/>
</dbReference>
<dbReference type="PROSITE" id="PS50109">
    <property type="entry name" value="HIS_KIN"/>
    <property type="match status" value="1"/>
</dbReference>
<dbReference type="InterPro" id="IPR005467">
    <property type="entry name" value="His_kinase_dom"/>
</dbReference>
<evidence type="ECO:0000256" key="11">
    <source>
        <dbReference type="ARBA" id="ARBA00022989"/>
    </source>
</evidence>
<dbReference type="GO" id="GO:0005886">
    <property type="term" value="C:plasma membrane"/>
    <property type="evidence" value="ECO:0007669"/>
    <property type="project" value="UniProtKB-SubCell"/>
</dbReference>
<keyword evidence="13 14" id="KW-0472">Membrane</keyword>
<evidence type="ECO:0000256" key="8">
    <source>
        <dbReference type="ARBA" id="ARBA00022741"/>
    </source>
</evidence>
<keyword evidence="9" id="KW-0418">Kinase</keyword>
<dbReference type="Pfam" id="PF00672">
    <property type="entry name" value="HAMP"/>
    <property type="match status" value="1"/>
</dbReference>
<dbReference type="RefSeq" id="WP_113646160.1">
    <property type="nucleotide sequence ID" value="NZ_QMHN01000001.1"/>
</dbReference>
<dbReference type="InterPro" id="IPR003660">
    <property type="entry name" value="HAMP_dom"/>
</dbReference>
<dbReference type="Proteomes" id="UP000284120">
    <property type="component" value="Unassembled WGS sequence"/>
</dbReference>
<evidence type="ECO:0000256" key="14">
    <source>
        <dbReference type="SAM" id="Phobius"/>
    </source>
</evidence>
<dbReference type="SMART" id="SM00387">
    <property type="entry name" value="HATPase_c"/>
    <property type="match status" value="1"/>
</dbReference>
<dbReference type="InterPro" id="IPR036097">
    <property type="entry name" value="HisK_dim/P_sf"/>
</dbReference>
<evidence type="ECO:0000313" key="17">
    <source>
        <dbReference type="EMBL" id="RWU10673.1"/>
    </source>
</evidence>
<evidence type="ECO:0000256" key="12">
    <source>
        <dbReference type="ARBA" id="ARBA00023012"/>
    </source>
</evidence>
<dbReference type="EC" id="2.7.13.3" evidence="3"/>
<keyword evidence="7 14" id="KW-0812">Transmembrane</keyword>
<keyword evidence="8" id="KW-0547">Nucleotide-binding</keyword>
<evidence type="ECO:0000256" key="3">
    <source>
        <dbReference type="ARBA" id="ARBA00012438"/>
    </source>
</evidence>
<dbReference type="PROSITE" id="PS50885">
    <property type="entry name" value="HAMP"/>
    <property type="match status" value="1"/>
</dbReference>
<keyword evidence="5" id="KW-0597">Phosphoprotein</keyword>
<dbReference type="PANTHER" id="PTHR45528:SF1">
    <property type="entry name" value="SENSOR HISTIDINE KINASE CPXA"/>
    <property type="match status" value="1"/>
</dbReference>
<dbReference type="OrthoDB" id="594725at2"/>
<evidence type="ECO:0000256" key="1">
    <source>
        <dbReference type="ARBA" id="ARBA00000085"/>
    </source>
</evidence>
<comment type="subcellular location">
    <subcellularLocation>
        <location evidence="2">Cell membrane</location>
        <topology evidence="2">Multi-pass membrane protein</topology>
    </subcellularLocation>
</comment>
<proteinExistence type="predicted"/>
<keyword evidence="18" id="KW-1185">Reference proteome</keyword>
<dbReference type="InterPro" id="IPR050398">
    <property type="entry name" value="HssS/ArlS-like"/>
</dbReference>
<dbReference type="SUPFAM" id="SSF158472">
    <property type="entry name" value="HAMP domain-like"/>
    <property type="match status" value="1"/>
</dbReference>
<dbReference type="SMART" id="SM00388">
    <property type="entry name" value="HisKA"/>
    <property type="match status" value="1"/>
</dbReference>
<evidence type="ECO:0000256" key="4">
    <source>
        <dbReference type="ARBA" id="ARBA00022475"/>
    </source>
</evidence>
<feature type="domain" description="HAMP" evidence="16">
    <location>
        <begin position="176"/>
        <end position="229"/>
    </location>
</feature>
<comment type="caution">
    <text evidence="17">The sequence shown here is derived from an EMBL/GenBank/DDBJ whole genome shotgun (WGS) entry which is preliminary data.</text>
</comment>
<evidence type="ECO:0000259" key="16">
    <source>
        <dbReference type="PROSITE" id="PS50885"/>
    </source>
</evidence>
<comment type="catalytic activity">
    <reaction evidence="1">
        <text>ATP + protein L-histidine = ADP + protein N-phospho-L-histidine.</text>
        <dbReference type="EC" id="2.7.13.3"/>
    </reaction>
</comment>
<keyword evidence="12" id="KW-0902">Two-component regulatory system</keyword>
<accession>A0A3S3R8Z6</accession>
<feature type="domain" description="Histidine kinase" evidence="15">
    <location>
        <begin position="237"/>
        <end position="453"/>
    </location>
</feature>
<reference evidence="17 18" key="1">
    <citation type="submission" date="2018-06" db="EMBL/GenBank/DDBJ databases">
        <title>Pedobacter endophyticus sp. nov., an endophytic bacterium isolated from a leaf of Triticum aestivum.</title>
        <authorList>
            <person name="Zhang L."/>
        </authorList>
    </citation>
    <scope>NUCLEOTIDE SEQUENCE [LARGE SCALE GENOMIC DNA]</scope>
    <source>
        <strain evidence="17 18">CM134L-2</strain>
    </source>
</reference>
<evidence type="ECO:0000259" key="15">
    <source>
        <dbReference type="PROSITE" id="PS50109"/>
    </source>
</evidence>
<dbReference type="CDD" id="cd06225">
    <property type="entry name" value="HAMP"/>
    <property type="match status" value="1"/>
</dbReference>
<keyword evidence="6" id="KW-0808">Transferase</keyword>
<dbReference type="SUPFAM" id="SSF55874">
    <property type="entry name" value="ATPase domain of HSP90 chaperone/DNA topoisomerase II/histidine kinase"/>
    <property type="match status" value="1"/>
</dbReference>
<feature type="transmembrane region" description="Helical" evidence="14">
    <location>
        <begin position="7"/>
        <end position="30"/>
    </location>
</feature>
<organism evidence="17 18">
    <name type="scientific">Pedobacter chitinilyticus</name>
    <dbReference type="NCBI Taxonomy" id="2233776"/>
    <lineage>
        <taxon>Bacteria</taxon>
        <taxon>Pseudomonadati</taxon>
        <taxon>Bacteroidota</taxon>
        <taxon>Sphingobacteriia</taxon>
        <taxon>Sphingobacteriales</taxon>
        <taxon>Sphingobacteriaceae</taxon>
        <taxon>Pedobacter</taxon>
    </lineage>
</organism>
<dbReference type="Pfam" id="PF02518">
    <property type="entry name" value="HATPase_c"/>
    <property type="match status" value="1"/>
</dbReference>
<keyword evidence="11 14" id="KW-1133">Transmembrane helix</keyword>
<name>A0A3S3R8Z6_9SPHI</name>